<feature type="binding site" evidence="9">
    <location>
        <position position="229"/>
    </location>
    <ligand>
        <name>Mg(2+)</name>
        <dbReference type="ChEBI" id="CHEBI:18420"/>
        <label>2</label>
    </ligand>
</feature>
<dbReference type="PANTHER" id="PTHR43285:SF2">
    <property type="entry name" value="ANTHRANILATE PHOSPHORIBOSYLTRANSFERASE"/>
    <property type="match status" value="1"/>
</dbReference>
<evidence type="ECO:0000256" key="6">
    <source>
        <dbReference type="ARBA" id="ARBA00023141"/>
    </source>
</evidence>
<dbReference type="HAMAP" id="MF_00211">
    <property type="entry name" value="TrpD"/>
    <property type="match status" value="1"/>
</dbReference>
<dbReference type="Pfam" id="PF00591">
    <property type="entry name" value="Glycos_transf_3"/>
    <property type="match status" value="1"/>
</dbReference>
<feature type="binding site" evidence="9">
    <location>
        <position position="83"/>
    </location>
    <ligand>
        <name>5-phospho-alpha-D-ribose 1-diphosphate</name>
        <dbReference type="ChEBI" id="CHEBI:58017"/>
    </ligand>
</feature>
<dbReference type="Pfam" id="PF02885">
    <property type="entry name" value="Glycos_trans_3N"/>
    <property type="match status" value="1"/>
</dbReference>
<keyword evidence="9" id="KW-0460">Magnesium</keyword>
<dbReference type="InterPro" id="IPR005940">
    <property type="entry name" value="Anthranilate_Pribosyl_Tfrase"/>
</dbReference>
<feature type="binding site" evidence="9">
    <location>
        <position position="91"/>
    </location>
    <ligand>
        <name>5-phospho-alpha-D-ribose 1-diphosphate</name>
        <dbReference type="ChEBI" id="CHEBI:58017"/>
    </ligand>
</feature>
<evidence type="ECO:0000256" key="1">
    <source>
        <dbReference type="ARBA" id="ARBA00004907"/>
    </source>
</evidence>
<dbReference type="SUPFAM" id="SSF47648">
    <property type="entry name" value="Nucleoside phosphorylase/phosphoribosyltransferase N-terminal domain"/>
    <property type="match status" value="1"/>
</dbReference>
<evidence type="ECO:0000256" key="2">
    <source>
        <dbReference type="ARBA" id="ARBA00022605"/>
    </source>
</evidence>
<proteinExistence type="inferred from homology"/>
<dbReference type="InterPro" id="IPR017459">
    <property type="entry name" value="Glycosyl_Trfase_fam3_N_dom"/>
</dbReference>
<keyword evidence="4 9" id="KW-0808">Transferase</keyword>
<dbReference type="GO" id="GO:0005829">
    <property type="term" value="C:cytosol"/>
    <property type="evidence" value="ECO:0007669"/>
    <property type="project" value="TreeGrafter"/>
</dbReference>
<dbReference type="UniPathway" id="UPA00035">
    <property type="reaction ID" value="UER00041"/>
</dbReference>
<organism evidence="12 13">
    <name type="scientific">Formosimonas limnophila</name>
    <dbReference type="NCBI Taxonomy" id="1384487"/>
    <lineage>
        <taxon>Bacteria</taxon>
        <taxon>Pseudomonadati</taxon>
        <taxon>Pseudomonadota</taxon>
        <taxon>Betaproteobacteria</taxon>
        <taxon>Burkholderiales</taxon>
        <taxon>Burkholderiaceae</taxon>
        <taxon>Formosimonas</taxon>
    </lineage>
</organism>
<dbReference type="EC" id="2.4.2.18" evidence="9"/>
<keyword evidence="13" id="KW-1185">Reference proteome</keyword>
<comment type="caution">
    <text evidence="9">Lacks conserved residue(s) required for the propagation of feature annotation.</text>
</comment>
<dbReference type="AlphaFoldDB" id="A0A8J3FYR7"/>
<evidence type="ECO:0000256" key="4">
    <source>
        <dbReference type="ARBA" id="ARBA00022679"/>
    </source>
</evidence>
<comment type="subunit">
    <text evidence="9">Homodimer.</text>
</comment>
<feature type="domain" description="Glycosyl transferase family 3" evidence="10">
    <location>
        <begin position="76"/>
        <end position="326"/>
    </location>
</feature>
<comment type="caution">
    <text evidence="12">The sequence shown here is derived from an EMBL/GenBank/DDBJ whole genome shotgun (WGS) entry which is preliminary data.</text>
</comment>
<dbReference type="NCBIfam" id="TIGR01245">
    <property type="entry name" value="trpD"/>
    <property type="match status" value="1"/>
</dbReference>
<accession>A0A8J3FYR7</accession>
<feature type="domain" description="Glycosyl transferase family 3 N-terminal" evidence="11">
    <location>
        <begin position="6"/>
        <end position="66"/>
    </location>
</feature>
<comment type="similarity">
    <text evidence="8">In the C-terminal section; belongs to the anthranilate phosphoribosyltransferase family.</text>
</comment>
<feature type="binding site" evidence="9">
    <location>
        <position position="228"/>
    </location>
    <ligand>
        <name>Mg(2+)</name>
        <dbReference type="ChEBI" id="CHEBI:18420"/>
        <label>2</label>
    </ligand>
</feature>
<feature type="binding site" evidence="9">
    <location>
        <begin position="86"/>
        <end position="87"/>
    </location>
    <ligand>
        <name>5-phospho-alpha-D-ribose 1-diphosphate</name>
        <dbReference type="ChEBI" id="CHEBI:58017"/>
    </ligand>
</feature>
<dbReference type="GO" id="GO:0004048">
    <property type="term" value="F:anthranilate phosphoribosyltransferase activity"/>
    <property type="evidence" value="ECO:0007669"/>
    <property type="project" value="UniProtKB-UniRule"/>
</dbReference>
<dbReference type="GO" id="GO:0000162">
    <property type="term" value="P:L-tryptophan biosynthetic process"/>
    <property type="evidence" value="ECO:0007669"/>
    <property type="project" value="UniProtKB-UniRule"/>
</dbReference>
<keyword evidence="2 9" id="KW-0028">Amino-acid biosynthesis</keyword>
<dbReference type="InterPro" id="IPR000312">
    <property type="entry name" value="Glycosyl_Trfase_fam3"/>
</dbReference>
<comment type="pathway">
    <text evidence="1 9">Amino-acid biosynthesis; L-tryptophan biosynthesis; L-tryptophan from chorismate: step 2/5.</text>
</comment>
<gene>
    <name evidence="9 12" type="primary">trpD</name>
    <name evidence="12" type="ORF">GCM10009007_15790</name>
</gene>
<dbReference type="EMBL" id="BMZG01000007">
    <property type="protein sequence ID" value="GHA75477.1"/>
    <property type="molecule type" value="Genomic_DNA"/>
</dbReference>
<comment type="catalytic activity">
    <reaction evidence="7 9">
        <text>N-(5-phospho-beta-D-ribosyl)anthranilate + diphosphate = 5-phospho-alpha-D-ribose 1-diphosphate + anthranilate</text>
        <dbReference type="Rhea" id="RHEA:11768"/>
        <dbReference type="ChEBI" id="CHEBI:16567"/>
        <dbReference type="ChEBI" id="CHEBI:18277"/>
        <dbReference type="ChEBI" id="CHEBI:33019"/>
        <dbReference type="ChEBI" id="CHEBI:58017"/>
        <dbReference type="EC" id="2.4.2.18"/>
    </reaction>
</comment>
<sequence>MFNTSQTITQLINRENLSTETMSEFMTALMAGELSAPAAAAILATLRAKGETLDEITAAARVMRAFSLRVNVDNNNNFVDIVGTGGDGASTFNISTTCLFVVAAAGAKVAKHGNRSVSSKSGSADALEALGANLMLSPDEVAQTIAATGMGFMFAPNHHPAMKHVAPIRRELGVRTVFNILGPLTNPANAAHTLMGVFSKELTTTMARVMQALGANHVLVVHSEDGMDEVSLAAPTHVCELKNGALSEYTLTPEQFDLMRAPIDSLRVNNPEESKIMMLSALNDEANAARDIVLLNSGVALYTAGVTDSIGHGIELARQTINSGAARSKVEDFVQYTQRFKKI</sequence>
<dbReference type="Gene3D" id="1.20.970.10">
    <property type="entry name" value="Transferase, Pyrimidine Nucleoside Phosphorylase, Chain C"/>
    <property type="match status" value="1"/>
</dbReference>
<evidence type="ECO:0000313" key="12">
    <source>
        <dbReference type="EMBL" id="GHA75477.1"/>
    </source>
</evidence>
<dbReference type="FunFam" id="3.40.1030.10:FF:000002">
    <property type="entry name" value="Anthranilate phosphoribosyltransferase"/>
    <property type="match status" value="1"/>
</dbReference>
<feature type="binding site" evidence="9">
    <location>
        <position position="83"/>
    </location>
    <ligand>
        <name>anthranilate</name>
        <dbReference type="ChEBI" id="CHEBI:16567"/>
        <label>1</label>
    </ligand>
</feature>
<dbReference type="SUPFAM" id="SSF52418">
    <property type="entry name" value="Nucleoside phosphorylase/phosphoribosyltransferase catalytic domain"/>
    <property type="match status" value="1"/>
</dbReference>
<evidence type="ECO:0000256" key="5">
    <source>
        <dbReference type="ARBA" id="ARBA00022822"/>
    </source>
</evidence>
<evidence type="ECO:0000256" key="7">
    <source>
        <dbReference type="ARBA" id="ARBA00052328"/>
    </source>
</evidence>
<keyword evidence="5 9" id="KW-0822">Tryptophan biosynthesis</keyword>
<feature type="binding site" evidence="9">
    <location>
        <position position="123"/>
    </location>
    <ligand>
        <name>5-phospho-alpha-D-ribose 1-diphosphate</name>
        <dbReference type="ChEBI" id="CHEBI:58017"/>
    </ligand>
</feature>
<protein>
    <recommendedName>
        <fullName evidence="9">Anthranilate phosphoribosyltransferase</fullName>
        <ecNumber evidence="9">2.4.2.18</ecNumber>
    </recommendedName>
</protein>
<feature type="binding site" evidence="9">
    <location>
        <begin position="93"/>
        <end position="96"/>
    </location>
    <ligand>
        <name>5-phospho-alpha-D-ribose 1-diphosphate</name>
        <dbReference type="ChEBI" id="CHEBI:58017"/>
    </ligand>
</feature>
<comment type="cofactor">
    <cofactor evidence="9">
        <name>Mg(2+)</name>
        <dbReference type="ChEBI" id="CHEBI:18420"/>
    </cofactor>
    <text evidence="9">Binds 2 magnesium ions per monomer.</text>
</comment>
<comment type="function">
    <text evidence="9">Catalyzes the transfer of the phosphoribosyl group of 5-phosphorylribose-1-pyrophosphate (PRPP) to anthranilate to yield N-(5'-phosphoribosyl)-anthranilate (PRA).</text>
</comment>
<evidence type="ECO:0000256" key="3">
    <source>
        <dbReference type="ARBA" id="ARBA00022676"/>
    </source>
</evidence>
<dbReference type="InterPro" id="IPR035902">
    <property type="entry name" value="Nuc_phospho_transferase"/>
</dbReference>
<evidence type="ECO:0000256" key="9">
    <source>
        <dbReference type="HAMAP-Rule" id="MF_00211"/>
    </source>
</evidence>
<name>A0A8J3FYR7_9BURK</name>
<dbReference type="PANTHER" id="PTHR43285">
    <property type="entry name" value="ANTHRANILATE PHOSPHORIBOSYLTRANSFERASE"/>
    <property type="match status" value="1"/>
</dbReference>
<feature type="binding site" evidence="9">
    <location>
        <position position="169"/>
    </location>
    <ligand>
        <name>anthranilate</name>
        <dbReference type="ChEBI" id="CHEBI:16567"/>
        <label>2</label>
    </ligand>
</feature>
<keyword evidence="6 9" id="KW-0057">Aromatic amino acid biosynthesis</keyword>
<feature type="binding site" evidence="9">
    <location>
        <position position="114"/>
    </location>
    <ligand>
        <name>anthranilate</name>
        <dbReference type="ChEBI" id="CHEBI:16567"/>
        <label>1</label>
    </ligand>
</feature>
<evidence type="ECO:0000259" key="10">
    <source>
        <dbReference type="Pfam" id="PF00591"/>
    </source>
</evidence>
<dbReference type="InterPro" id="IPR036320">
    <property type="entry name" value="Glycosyl_Trfase_fam3_N_dom_sf"/>
</dbReference>
<keyword evidence="3 9" id="KW-0328">Glycosyltransferase</keyword>
<reference evidence="12" key="2">
    <citation type="submission" date="2020-09" db="EMBL/GenBank/DDBJ databases">
        <authorList>
            <person name="Sun Q."/>
            <person name="Kim S."/>
        </authorList>
    </citation>
    <scope>NUCLEOTIDE SEQUENCE</scope>
    <source>
        <strain evidence="12">KCTC 32501</strain>
    </source>
</reference>
<feature type="binding site" evidence="9">
    <location>
        <position position="95"/>
    </location>
    <ligand>
        <name>Mg(2+)</name>
        <dbReference type="ChEBI" id="CHEBI:18420"/>
        <label>1</label>
    </ligand>
</feature>
<evidence type="ECO:0000313" key="13">
    <source>
        <dbReference type="Proteomes" id="UP000614287"/>
    </source>
</evidence>
<evidence type="ECO:0000259" key="11">
    <source>
        <dbReference type="Pfam" id="PF02885"/>
    </source>
</evidence>
<comment type="similarity">
    <text evidence="9">Belongs to the anthranilate phosphoribosyltransferase family.</text>
</comment>
<dbReference type="GO" id="GO:0000287">
    <property type="term" value="F:magnesium ion binding"/>
    <property type="evidence" value="ECO:0007669"/>
    <property type="project" value="UniProtKB-UniRule"/>
</dbReference>
<feature type="binding site" evidence="9">
    <location>
        <position position="229"/>
    </location>
    <ligand>
        <name>Mg(2+)</name>
        <dbReference type="ChEBI" id="CHEBI:18420"/>
        <label>1</label>
    </ligand>
</feature>
<feature type="binding site" evidence="9">
    <location>
        <begin position="111"/>
        <end position="119"/>
    </location>
    <ligand>
        <name>5-phospho-alpha-D-ribose 1-diphosphate</name>
        <dbReference type="ChEBI" id="CHEBI:58017"/>
    </ligand>
</feature>
<keyword evidence="9" id="KW-0479">Metal-binding</keyword>
<reference evidence="12" key="1">
    <citation type="journal article" date="2014" name="Int. J. Syst. Evol. Microbiol.">
        <title>Complete genome sequence of Corynebacterium casei LMG S-19264T (=DSM 44701T), isolated from a smear-ripened cheese.</title>
        <authorList>
            <consortium name="US DOE Joint Genome Institute (JGI-PGF)"/>
            <person name="Walter F."/>
            <person name="Albersmeier A."/>
            <person name="Kalinowski J."/>
            <person name="Ruckert C."/>
        </authorList>
    </citation>
    <scope>NUCLEOTIDE SEQUENCE</scope>
    <source>
        <strain evidence="12">KCTC 32501</strain>
    </source>
</reference>
<dbReference type="Proteomes" id="UP000614287">
    <property type="component" value="Unassembled WGS sequence"/>
</dbReference>
<dbReference type="Gene3D" id="3.40.1030.10">
    <property type="entry name" value="Nucleoside phosphorylase/phosphoribosyltransferase catalytic domain"/>
    <property type="match status" value="1"/>
</dbReference>
<dbReference type="RefSeq" id="WP_189493402.1">
    <property type="nucleotide sequence ID" value="NZ_BMZG01000007.1"/>
</dbReference>
<evidence type="ECO:0000256" key="8">
    <source>
        <dbReference type="ARBA" id="ARBA00061188"/>
    </source>
</evidence>